<keyword evidence="10" id="KW-1185">Reference proteome</keyword>
<evidence type="ECO:0000256" key="7">
    <source>
        <dbReference type="ARBA" id="ARBA00023136"/>
    </source>
</evidence>
<keyword evidence="7 8" id="KW-0472">Membrane</keyword>
<dbReference type="InterPro" id="IPR006187">
    <property type="entry name" value="Claudin"/>
</dbReference>
<dbReference type="EMBL" id="CAWYQH010000068">
    <property type="protein sequence ID" value="CAK8679843.1"/>
    <property type="molecule type" value="Genomic_DNA"/>
</dbReference>
<comment type="similarity">
    <text evidence="1 8">Belongs to the claudin family.</text>
</comment>
<reference evidence="9 10" key="1">
    <citation type="submission" date="2024-02" db="EMBL/GenBank/DDBJ databases">
        <authorList>
            <person name="Daric V."/>
            <person name="Darras S."/>
        </authorList>
    </citation>
    <scope>NUCLEOTIDE SEQUENCE [LARGE SCALE GENOMIC DNA]</scope>
</reference>
<feature type="transmembrane region" description="Helical" evidence="8">
    <location>
        <begin position="86"/>
        <end position="108"/>
    </location>
</feature>
<dbReference type="Pfam" id="PF00822">
    <property type="entry name" value="PMP22_Claudin"/>
    <property type="match status" value="1"/>
</dbReference>
<gene>
    <name evidence="9" type="ORF">CVLEPA_LOCUS10092</name>
</gene>
<dbReference type="Proteomes" id="UP001642483">
    <property type="component" value="Unassembled WGS sequence"/>
</dbReference>
<protein>
    <recommendedName>
        <fullName evidence="8">Claudin</fullName>
    </recommendedName>
</protein>
<comment type="function">
    <text evidence="8">Claudins function as major constituents of the tight junction complexes that regulate the permeability of epithelia.</text>
</comment>
<sequence length="229" mass="25876">MVLMKVSVGLKAACFVLAVSGLVLVCLCRYLPYWETNTSERDSISRWAGLWIKCQMFQTRNRDCDDFKRFYLGIPETILLARKFTMASMMCAVIAVASTVATLILGLINFKMKRLRLKILMMTAFIANTQVALGSGVCVLFAVTIFFYDMQQRNHDQLSKFSWERGPVYEPGRSLYYGWIGGGLLICGGILSLIAAVCSVIHLWRLRKERDNFGAMLHRPLVTSTVTTM</sequence>
<keyword evidence="6 8" id="KW-1133">Transmembrane helix</keyword>
<evidence type="ECO:0000313" key="9">
    <source>
        <dbReference type="EMBL" id="CAK8679843.1"/>
    </source>
</evidence>
<dbReference type="InterPro" id="IPR004031">
    <property type="entry name" value="PMP22/EMP/MP20/Claudin"/>
</dbReference>
<dbReference type="Gene3D" id="1.20.140.150">
    <property type="match status" value="1"/>
</dbReference>
<keyword evidence="5 8" id="KW-0965">Cell junction</keyword>
<accession>A0ABP0FLF5</accession>
<evidence type="ECO:0000256" key="3">
    <source>
        <dbReference type="ARBA" id="ARBA00022475"/>
    </source>
</evidence>
<feature type="transmembrane region" description="Helical" evidence="8">
    <location>
        <begin position="120"/>
        <end position="148"/>
    </location>
</feature>
<evidence type="ECO:0000313" key="10">
    <source>
        <dbReference type="Proteomes" id="UP001642483"/>
    </source>
</evidence>
<evidence type="ECO:0000256" key="5">
    <source>
        <dbReference type="ARBA" id="ARBA00022949"/>
    </source>
</evidence>
<evidence type="ECO:0000256" key="6">
    <source>
        <dbReference type="ARBA" id="ARBA00022989"/>
    </source>
</evidence>
<comment type="caution">
    <text evidence="9">The sequence shown here is derived from an EMBL/GenBank/DDBJ whole genome shotgun (WGS) entry which is preliminary data.</text>
</comment>
<feature type="transmembrane region" description="Helical" evidence="8">
    <location>
        <begin position="12"/>
        <end position="32"/>
    </location>
</feature>
<dbReference type="InterPro" id="IPR017974">
    <property type="entry name" value="Claudin_CS"/>
</dbReference>
<keyword evidence="2 8" id="KW-0796">Tight junction</keyword>
<evidence type="ECO:0000256" key="4">
    <source>
        <dbReference type="ARBA" id="ARBA00022692"/>
    </source>
</evidence>
<evidence type="ECO:0000256" key="8">
    <source>
        <dbReference type="RuleBase" id="RU060637"/>
    </source>
</evidence>
<organism evidence="9 10">
    <name type="scientific">Clavelina lepadiformis</name>
    <name type="common">Light-bulb sea squirt</name>
    <name type="synonym">Ascidia lepadiformis</name>
    <dbReference type="NCBI Taxonomy" id="159417"/>
    <lineage>
        <taxon>Eukaryota</taxon>
        <taxon>Metazoa</taxon>
        <taxon>Chordata</taxon>
        <taxon>Tunicata</taxon>
        <taxon>Ascidiacea</taxon>
        <taxon>Aplousobranchia</taxon>
        <taxon>Clavelinidae</taxon>
        <taxon>Clavelina</taxon>
    </lineage>
</organism>
<proteinExistence type="inferred from homology"/>
<keyword evidence="3 8" id="KW-1003">Cell membrane</keyword>
<name>A0ABP0FLF5_CLALP</name>
<dbReference type="PANTHER" id="PTHR12002">
    <property type="entry name" value="CLAUDIN"/>
    <property type="match status" value="1"/>
</dbReference>
<evidence type="ECO:0000256" key="1">
    <source>
        <dbReference type="ARBA" id="ARBA00008295"/>
    </source>
</evidence>
<dbReference type="PROSITE" id="PS01346">
    <property type="entry name" value="CLAUDIN"/>
    <property type="match status" value="1"/>
</dbReference>
<evidence type="ECO:0000256" key="2">
    <source>
        <dbReference type="ARBA" id="ARBA00022427"/>
    </source>
</evidence>
<comment type="subcellular location">
    <subcellularLocation>
        <location evidence="8">Cell junction</location>
        <location evidence="8">Tight junction</location>
    </subcellularLocation>
    <subcellularLocation>
        <location evidence="8">Cell membrane</location>
        <topology evidence="8">Multi-pass membrane protein</topology>
    </subcellularLocation>
</comment>
<keyword evidence="4 8" id="KW-0812">Transmembrane</keyword>
<feature type="transmembrane region" description="Helical" evidence="8">
    <location>
        <begin position="176"/>
        <end position="204"/>
    </location>
</feature>